<proteinExistence type="predicted"/>
<dbReference type="AlphaFoldDB" id="A0AAD9MUU6"/>
<reference evidence="2" key="1">
    <citation type="journal article" date="2023" name="Mol. Biol. Evol.">
        <title>Third-Generation Sequencing Reveals the Adaptive Role of the Epigenome in Three Deep-Sea Polychaetes.</title>
        <authorList>
            <person name="Perez M."/>
            <person name="Aroh O."/>
            <person name="Sun Y."/>
            <person name="Lan Y."/>
            <person name="Juniper S.K."/>
            <person name="Young C.R."/>
            <person name="Angers B."/>
            <person name="Qian P.Y."/>
        </authorList>
    </citation>
    <scope>NUCLEOTIDE SEQUENCE</scope>
    <source>
        <strain evidence="2">P08H-3</strain>
    </source>
</reference>
<organism evidence="2 3">
    <name type="scientific">Paralvinella palmiformis</name>
    <dbReference type="NCBI Taxonomy" id="53620"/>
    <lineage>
        <taxon>Eukaryota</taxon>
        <taxon>Metazoa</taxon>
        <taxon>Spiralia</taxon>
        <taxon>Lophotrochozoa</taxon>
        <taxon>Annelida</taxon>
        <taxon>Polychaeta</taxon>
        <taxon>Sedentaria</taxon>
        <taxon>Canalipalpata</taxon>
        <taxon>Terebellida</taxon>
        <taxon>Terebelliformia</taxon>
        <taxon>Alvinellidae</taxon>
        <taxon>Paralvinella</taxon>
    </lineage>
</organism>
<gene>
    <name evidence="2" type="ORF">LSH36_618g01010</name>
</gene>
<dbReference type="Gene3D" id="1.20.58.1120">
    <property type="match status" value="1"/>
</dbReference>
<dbReference type="Pfam" id="PF08393">
    <property type="entry name" value="DHC_N2"/>
    <property type="match status" value="1"/>
</dbReference>
<sequence length="314" mass="36482">MRRMDKFRQERAERNAPKGLIIDHDNLFVIIEVEELKYLLEDSRVQVETMLTSPYVADHKTQVYKWSEVLGQAEEIVDLWVTCQKKWLYLLKIFDNVDFFMKMPELGQRFEEVILKHLNTRLDVARSLFPRLYFLSSTEIVELLAISRNPRALQTCAKKCFHAYKLEVTEIHGILGEILPLYTHLEAYSSATKWLSTLEQHTKTTLQIVLEACVQAQLDEGSKQPIQLLEELAKYEQLSPRSEAEELKKDIKEQFSHWILRFPAQCVLTTDAILWERAVFKCLEKQDSEELKIIRSGFIQSGASGTLVGQMQGS</sequence>
<dbReference type="InterPro" id="IPR026983">
    <property type="entry name" value="DHC"/>
</dbReference>
<feature type="domain" description="Dynein heavy chain linker" evidence="1">
    <location>
        <begin position="26"/>
        <end position="113"/>
    </location>
</feature>
<dbReference type="EMBL" id="JAODUP010000618">
    <property type="protein sequence ID" value="KAK2146290.1"/>
    <property type="molecule type" value="Genomic_DNA"/>
</dbReference>
<dbReference type="GO" id="GO:0007018">
    <property type="term" value="P:microtubule-based movement"/>
    <property type="evidence" value="ECO:0007669"/>
    <property type="project" value="InterPro"/>
</dbReference>
<evidence type="ECO:0000259" key="1">
    <source>
        <dbReference type="Pfam" id="PF08393"/>
    </source>
</evidence>
<dbReference type="InterPro" id="IPR013602">
    <property type="entry name" value="Dynein_heavy_linker"/>
</dbReference>
<protein>
    <recommendedName>
        <fullName evidence="1">Dynein heavy chain linker domain-containing protein</fullName>
    </recommendedName>
</protein>
<keyword evidence="3" id="KW-1185">Reference proteome</keyword>
<evidence type="ECO:0000313" key="2">
    <source>
        <dbReference type="EMBL" id="KAK2146290.1"/>
    </source>
</evidence>
<dbReference type="Gene3D" id="1.20.140.100">
    <property type="entry name" value="Dynein heavy chain, N-terminal domain 2"/>
    <property type="match status" value="1"/>
</dbReference>
<dbReference type="Proteomes" id="UP001208570">
    <property type="component" value="Unassembled WGS sequence"/>
</dbReference>
<dbReference type="InterPro" id="IPR042222">
    <property type="entry name" value="Dynein_2_N"/>
</dbReference>
<name>A0AAD9MUU6_9ANNE</name>
<dbReference type="GO" id="GO:0030286">
    <property type="term" value="C:dynein complex"/>
    <property type="evidence" value="ECO:0007669"/>
    <property type="project" value="InterPro"/>
</dbReference>
<evidence type="ECO:0000313" key="3">
    <source>
        <dbReference type="Proteomes" id="UP001208570"/>
    </source>
</evidence>
<dbReference type="PANTHER" id="PTHR45703:SF36">
    <property type="entry name" value="DYNEIN HEAVY CHAIN, CYTOPLASMIC"/>
    <property type="match status" value="1"/>
</dbReference>
<comment type="caution">
    <text evidence="2">The sequence shown here is derived from an EMBL/GenBank/DDBJ whole genome shotgun (WGS) entry which is preliminary data.</text>
</comment>
<dbReference type="GO" id="GO:0045505">
    <property type="term" value="F:dynein intermediate chain binding"/>
    <property type="evidence" value="ECO:0007669"/>
    <property type="project" value="InterPro"/>
</dbReference>
<dbReference type="GO" id="GO:0051959">
    <property type="term" value="F:dynein light intermediate chain binding"/>
    <property type="evidence" value="ECO:0007669"/>
    <property type="project" value="InterPro"/>
</dbReference>
<accession>A0AAD9MUU6</accession>
<dbReference type="PANTHER" id="PTHR45703">
    <property type="entry name" value="DYNEIN HEAVY CHAIN"/>
    <property type="match status" value="1"/>
</dbReference>